<comment type="caution">
    <text evidence="5">The sequence shown here is derived from an EMBL/GenBank/DDBJ whole genome shotgun (WGS) entry which is preliminary data.</text>
</comment>
<dbReference type="PANTHER" id="PTHR30146">
    <property type="entry name" value="LACI-RELATED TRANSCRIPTIONAL REPRESSOR"/>
    <property type="match status" value="1"/>
</dbReference>
<dbReference type="GO" id="GO:0000976">
    <property type="term" value="F:transcription cis-regulatory region binding"/>
    <property type="evidence" value="ECO:0007669"/>
    <property type="project" value="TreeGrafter"/>
</dbReference>
<dbReference type="RefSeq" id="WP_229747356.1">
    <property type="nucleotide sequence ID" value="NZ_BJLQ01000067.1"/>
</dbReference>
<dbReference type="InterPro" id="IPR046335">
    <property type="entry name" value="LacI/GalR-like_sensor"/>
</dbReference>
<evidence type="ECO:0000256" key="1">
    <source>
        <dbReference type="ARBA" id="ARBA00023015"/>
    </source>
</evidence>
<evidence type="ECO:0000259" key="4">
    <source>
        <dbReference type="PROSITE" id="PS50932"/>
    </source>
</evidence>
<dbReference type="SMART" id="SM00354">
    <property type="entry name" value="HTH_LACI"/>
    <property type="match status" value="1"/>
</dbReference>
<dbReference type="PANTHER" id="PTHR30146:SF138">
    <property type="entry name" value="TRANSCRIPTIONAL REGULATORY PROTEIN"/>
    <property type="match status" value="1"/>
</dbReference>
<proteinExistence type="predicted"/>
<dbReference type="AlphaFoldDB" id="A0A4Y3KPW3"/>
<accession>A0A4Y3KPW3</accession>
<name>A0A4Y3KPW3_9CELL</name>
<dbReference type="Pfam" id="PF13377">
    <property type="entry name" value="Peripla_BP_3"/>
    <property type="match status" value="1"/>
</dbReference>
<sequence>MPESPARRCPLSSQRPTLANVAAAAGVSVSTASLAFSGAGPIASATRERVLSAAADLGYLGPNPLGRQLRSGRSGIVGVVVGDALRRSFRDPVAIQVLDGLVGTLGEMGLGVLLIPGPSDPAEPPVDPLVLSAGMDVAVLLWGSGAHDPVLDALRRRGVPTVVVEGVPEADVATVGLDDRRGMTELVRHLQSLGHESFGCVTLAFDRHRGDGFVAPERWHEVVWQVTRRRLDGVLDAGITPVAVYETPASLVEHGKTAGFAILSRPDRPTAVVCQSDLLASGVVLAARELGLRVPEDVSVAGFDGLDLPWLAPDVLTSVAQPLAEKGATVGRAVASLLAGDMPEPVVLPVALQQGTTTGPAPR</sequence>
<keyword evidence="6" id="KW-1185">Reference proteome</keyword>
<keyword evidence="2" id="KW-0238">DNA-binding</keyword>
<dbReference type="CDD" id="cd01392">
    <property type="entry name" value="HTH_LacI"/>
    <property type="match status" value="1"/>
</dbReference>
<protein>
    <submittedName>
        <fullName evidence="5">Transcriptional regulator</fullName>
    </submittedName>
</protein>
<keyword evidence="3" id="KW-0804">Transcription</keyword>
<gene>
    <name evidence="5" type="ORF">CGE01nite_32380</name>
</gene>
<dbReference type="InterPro" id="IPR028082">
    <property type="entry name" value="Peripla_BP_I"/>
</dbReference>
<organism evidence="5 6">
    <name type="scientific">Cellulomonas gelida</name>
    <dbReference type="NCBI Taxonomy" id="1712"/>
    <lineage>
        <taxon>Bacteria</taxon>
        <taxon>Bacillati</taxon>
        <taxon>Actinomycetota</taxon>
        <taxon>Actinomycetes</taxon>
        <taxon>Micrococcales</taxon>
        <taxon>Cellulomonadaceae</taxon>
        <taxon>Cellulomonas</taxon>
    </lineage>
</organism>
<dbReference type="SUPFAM" id="SSF47413">
    <property type="entry name" value="lambda repressor-like DNA-binding domains"/>
    <property type="match status" value="1"/>
</dbReference>
<feature type="domain" description="HTH lacI-type" evidence="4">
    <location>
        <begin position="16"/>
        <end position="71"/>
    </location>
</feature>
<dbReference type="Proteomes" id="UP000320461">
    <property type="component" value="Unassembled WGS sequence"/>
</dbReference>
<evidence type="ECO:0000313" key="5">
    <source>
        <dbReference type="EMBL" id="GEA85987.1"/>
    </source>
</evidence>
<dbReference type="CDD" id="cd06279">
    <property type="entry name" value="PBP1_LacI-like"/>
    <property type="match status" value="1"/>
</dbReference>
<dbReference type="GO" id="GO:0003700">
    <property type="term" value="F:DNA-binding transcription factor activity"/>
    <property type="evidence" value="ECO:0007669"/>
    <property type="project" value="TreeGrafter"/>
</dbReference>
<evidence type="ECO:0000256" key="2">
    <source>
        <dbReference type="ARBA" id="ARBA00023125"/>
    </source>
</evidence>
<dbReference type="InterPro" id="IPR000843">
    <property type="entry name" value="HTH_LacI"/>
</dbReference>
<keyword evidence="1" id="KW-0805">Transcription regulation</keyword>
<dbReference type="PROSITE" id="PS50932">
    <property type="entry name" value="HTH_LACI_2"/>
    <property type="match status" value="1"/>
</dbReference>
<evidence type="ECO:0000256" key="3">
    <source>
        <dbReference type="ARBA" id="ARBA00023163"/>
    </source>
</evidence>
<dbReference type="SUPFAM" id="SSF53822">
    <property type="entry name" value="Periplasmic binding protein-like I"/>
    <property type="match status" value="1"/>
</dbReference>
<dbReference type="Pfam" id="PF00356">
    <property type="entry name" value="LacI"/>
    <property type="match status" value="1"/>
</dbReference>
<dbReference type="Gene3D" id="1.10.260.40">
    <property type="entry name" value="lambda repressor-like DNA-binding domains"/>
    <property type="match status" value="1"/>
</dbReference>
<dbReference type="InterPro" id="IPR010982">
    <property type="entry name" value="Lambda_DNA-bd_dom_sf"/>
</dbReference>
<dbReference type="Gene3D" id="3.40.50.2300">
    <property type="match status" value="2"/>
</dbReference>
<evidence type="ECO:0000313" key="6">
    <source>
        <dbReference type="Proteomes" id="UP000320461"/>
    </source>
</evidence>
<dbReference type="EMBL" id="BJLQ01000067">
    <property type="protein sequence ID" value="GEA85987.1"/>
    <property type="molecule type" value="Genomic_DNA"/>
</dbReference>
<reference evidence="5 6" key="1">
    <citation type="submission" date="2019-06" db="EMBL/GenBank/DDBJ databases">
        <title>Whole genome shotgun sequence of Cellulomonas gelida NBRC 3748.</title>
        <authorList>
            <person name="Hosoyama A."/>
            <person name="Uohara A."/>
            <person name="Ohji S."/>
            <person name="Ichikawa N."/>
        </authorList>
    </citation>
    <scope>NUCLEOTIDE SEQUENCE [LARGE SCALE GENOMIC DNA]</scope>
    <source>
        <strain evidence="5 6">NBRC 3748</strain>
    </source>
</reference>